<dbReference type="AlphaFoldDB" id="A0AAJ5QYB5"/>
<dbReference type="EMBL" id="CP109886">
    <property type="protein sequence ID" value="WCF27406.1"/>
    <property type="molecule type" value="Genomic_DNA"/>
</dbReference>
<dbReference type="Proteomes" id="UP001211513">
    <property type="component" value="Chromosome"/>
</dbReference>
<dbReference type="GeneID" id="93905100"/>
<reference evidence="1" key="2">
    <citation type="submission" date="2022-10" db="EMBL/GenBank/DDBJ databases">
        <authorList>
            <person name="Landa B."/>
            <person name="Arias-Giraldo L.F."/>
            <person name="Roman-Ecija M."/>
            <person name="Velasco-Amo M.P."/>
            <person name="De La Fuente L."/>
            <person name="Marco-Noales E."/>
            <person name="Moralejo E."/>
        </authorList>
    </citation>
    <scope>NUCLEOTIDE SEQUENCE</scope>
    <source>
        <strain evidence="1">CFBP8073</strain>
    </source>
</reference>
<reference evidence="1" key="1">
    <citation type="journal article" date="2022" name="Phytopathology">
        <title>Complete circularized genome resources of seven strains of Xylella fastidiosa subsp. fastidiosa using hybrid assembly reveals unknown plasmids.</title>
        <authorList>
            <person name="Velasco-Amo M.D.P."/>
            <person name="Arias-Giraldo L.F.F."/>
            <person name="Ecija M.R."/>
            <person name="De La Fuente L."/>
            <person name="Marco-Noales E."/>
            <person name="Moralejo E."/>
            <person name="Navas-Cort J.A."/>
            <person name="Landa B.B."/>
        </authorList>
    </citation>
    <scope>NUCLEOTIDE SEQUENCE</scope>
    <source>
        <strain evidence="1">CFBP8073</strain>
    </source>
</reference>
<sequence>MTWRWGTGTIVGIAQDYRMVQSERTQEYLSIDEVRSGCPVADEE</sequence>
<organism evidence="1 2">
    <name type="scientific">Xylella fastidiosa subsp. fastidiosa</name>
    <dbReference type="NCBI Taxonomy" id="644356"/>
    <lineage>
        <taxon>Bacteria</taxon>
        <taxon>Pseudomonadati</taxon>
        <taxon>Pseudomonadota</taxon>
        <taxon>Gammaproteobacteria</taxon>
        <taxon>Lysobacterales</taxon>
        <taxon>Lysobacteraceae</taxon>
        <taxon>Xylella</taxon>
    </lineage>
</organism>
<gene>
    <name evidence="1" type="ORF">OK117_06990</name>
</gene>
<proteinExistence type="predicted"/>
<protein>
    <submittedName>
        <fullName evidence="1">Uncharacterized protein</fullName>
    </submittedName>
</protein>
<dbReference type="RefSeq" id="WP_256626251.1">
    <property type="nucleotide sequence ID" value="NZ_CP040799.1"/>
</dbReference>
<accession>A0AAJ5QYB5</accession>
<evidence type="ECO:0000313" key="1">
    <source>
        <dbReference type="EMBL" id="WCF27406.1"/>
    </source>
</evidence>
<name>A0AAJ5QYB5_XYLFS</name>
<evidence type="ECO:0000313" key="2">
    <source>
        <dbReference type="Proteomes" id="UP001211513"/>
    </source>
</evidence>